<reference evidence="2 3" key="1">
    <citation type="submission" date="2020-09" db="EMBL/GenBank/DDBJ databases">
        <title>De no assembly of potato wild relative species, Solanum commersonii.</title>
        <authorList>
            <person name="Cho K."/>
        </authorList>
    </citation>
    <scope>NUCLEOTIDE SEQUENCE [LARGE SCALE GENOMIC DNA]</scope>
    <source>
        <strain evidence="2">LZ3.2</strain>
        <tissue evidence="2">Leaf</tissue>
    </source>
</reference>
<comment type="caution">
    <text evidence="2">The sequence shown here is derived from an EMBL/GenBank/DDBJ whole genome shotgun (WGS) entry which is preliminary data.</text>
</comment>
<accession>A0A9J5WIQ5</accession>
<proteinExistence type="predicted"/>
<dbReference type="Proteomes" id="UP000824120">
    <property type="component" value="Chromosome 11"/>
</dbReference>
<organism evidence="2 3">
    <name type="scientific">Solanum commersonii</name>
    <name type="common">Commerson's wild potato</name>
    <name type="synonym">Commerson's nightshade</name>
    <dbReference type="NCBI Taxonomy" id="4109"/>
    <lineage>
        <taxon>Eukaryota</taxon>
        <taxon>Viridiplantae</taxon>
        <taxon>Streptophyta</taxon>
        <taxon>Embryophyta</taxon>
        <taxon>Tracheophyta</taxon>
        <taxon>Spermatophyta</taxon>
        <taxon>Magnoliopsida</taxon>
        <taxon>eudicotyledons</taxon>
        <taxon>Gunneridae</taxon>
        <taxon>Pentapetalae</taxon>
        <taxon>asterids</taxon>
        <taxon>lamiids</taxon>
        <taxon>Solanales</taxon>
        <taxon>Solanaceae</taxon>
        <taxon>Solanoideae</taxon>
        <taxon>Solaneae</taxon>
        <taxon>Solanum</taxon>
    </lineage>
</organism>
<dbReference type="OrthoDB" id="1110378at2759"/>
<dbReference type="EMBL" id="JACXVP010000011">
    <property type="protein sequence ID" value="KAG5575309.1"/>
    <property type="molecule type" value="Genomic_DNA"/>
</dbReference>
<name>A0A9J5WIQ5_SOLCO</name>
<gene>
    <name evidence="2" type="ORF">H5410_055443</name>
</gene>
<dbReference type="AlphaFoldDB" id="A0A9J5WIQ5"/>
<evidence type="ECO:0000313" key="2">
    <source>
        <dbReference type="EMBL" id="KAG5575309.1"/>
    </source>
</evidence>
<protein>
    <submittedName>
        <fullName evidence="2">Uncharacterized protein</fullName>
    </submittedName>
</protein>
<evidence type="ECO:0000313" key="3">
    <source>
        <dbReference type="Proteomes" id="UP000824120"/>
    </source>
</evidence>
<keyword evidence="3" id="KW-1185">Reference proteome</keyword>
<sequence>MGVASDWCFPSPLLKQAMEKNMKKKSHKNGPEPGPDYLSDLETVSMVISSSFSSHESWPRRPVSNADWVVFSLL</sequence>
<evidence type="ECO:0000256" key="1">
    <source>
        <dbReference type="SAM" id="MobiDB-lite"/>
    </source>
</evidence>
<feature type="region of interest" description="Disordered" evidence="1">
    <location>
        <begin position="20"/>
        <end position="39"/>
    </location>
</feature>